<gene>
    <name evidence="1" type="ORF">EVAR_14512_1</name>
</gene>
<evidence type="ECO:0000313" key="2">
    <source>
        <dbReference type="Proteomes" id="UP000299102"/>
    </source>
</evidence>
<dbReference type="Proteomes" id="UP000299102">
    <property type="component" value="Unassembled WGS sequence"/>
</dbReference>
<evidence type="ECO:0000313" key="1">
    <source>
        <dbReference type="EMBL" id="GBP20786.1"/>
    </source>
</evidence>
<comment type="caution">
    <text evidence="1">The sequence shown here is derived from an EMBL/GenBank/DDBJ whole genome shotgun (WGS) entry which is preliminary data.</text>
</comment>
<dbReference type="AlphaFoldDB" id="A0A4C1U4N1"/>
<name>A0A4C1U4N1_EUMVA</name>
<dbReference type="EMBL" id="BGZK01000122">
    <property type="protein sequence ID" value="GBP20786.1"/>
    <property type="molecule type" value="Genomic_DNA"/>
</dbReference>
<proteinExistence type="predicted"/>
<sequence length="88" mass="9877">MIRNLLWVPICLTIDLDHGPAFDSESGLDLSRFGLWSHFRSWSSLSNLISMLGREKVEAVTYANTDKATDRPNKVATRLRTATSTINP</sequence>
<protein>
    <submittedName>
        <fullName evidence="1">Uncharacterized protein</fullName>
    </submittedName>
</protein>
<organism evidence="1 2">
    <name type="scientific">Eumeta variegata</name>
    <name type="common">Bagworm moth</name>
    <name type="synonym">Eumeta japonica</name>
    <dbReference type="NCBI Taxonomy" id="151549"/>
    <lineage>
        <taxon>Eukaryota</taxon>
        <taxon>Metazoa</taxon>
        <taxon>Ecdysozoa</taxon>
        <taxon>Arthropoda</taxon>
        <taxon>Hexapoda</taxon>
        <taxon>Insecta</taxon>
        <taxon>Pterygota</taxon>
        <taxon>Neoptera</taxon>
        <taxon>Endopterygota</taxon>
        <taxon>Lepidoptera</taxon>
        <taxon>Glossata</taxon>
        <taxon>Ditrysia</taxon>
        <taxon>Tineoidea</taxon>
        <taxon>Psychidae</taxon>
        <taxon>Oiketicinae</taxon>
        <taxon>Eumeta</taxon>
    </lineage>
</organism>
<keyword evidence="2" id="KW-1185">Reference proteome</keyword>
<accession>A0A4C1U4N1</accession>
<reference evidence="1 2" key="1">
    <citation type="journal article" date="2019" name="Commun. Biol.">
        <title>The bagworm genome reveals a unique fibroin gene that provides high tensile strength.</title>
        <authorList>
            <person name="Kono N."/>
            <person name="Nakamura H."/>
            <person name="Ohtoshi R."/>
            <person name="Tomita M."/>
            <person name="Numata K."/>
            <person name="Arakawa K."/>
        </authorList>
    </citation>
    <scope>NUCLEOTIDE SEQUENCE [LARGE SCALE GENOMIC DNA]</scope>
</reference>